<name>E2C324_HARSA</name>
<evidence type="ECO:0000313" key="3">
    <source>
        <dbReference type="Proteomes" id="UP000008237"/>
    </source>
</evidence>
<protein>
    <submittedName>
        <fullName evidence="1">Uncharacterized protein</fullName>
    </submittedName>
</protein>
<dbReference type="EMBL" id="GL452274">
    <property type="protein sequence ID" value="EFN77640.1"/>
    <property type="molecule type" value="Genomic_DNA"/>
</dbReference>
<reference evidence="1 3" key="1">
    <citation type="journal article" date="2010" name="Science">
        <title>Genomic comparison of the ants Camponotus floridanus and Harpegnathos saltator.</title>
        <authorList>
            <person name="Bonasio R."/>
            <person name="Zhang G."/>
            <person name="Ye C."/>
            <person name="Mutti N.S."/>
            <person name="Fang X."/>
            <person name="Qin N."/>
            <person name="Donahue G."/>
            <person name="Yang P."/>
            <person name="Li Q."/>
            <person name="Li C."/>
            <person name="Zhang P."/>
            <person name="Huang Z."/>
            <person name="Berger S.L."/>
            <person name="Reinberg D."/>
            <person name="Wang J."/>
            <person name="Liebig J."/>
        </authorList>
    </citation>
    <scope>NUCLEOTIDE SEQUENCE [LARGE SCALE GENOMIC DNA]</scope>
    <source>
        <strain evidence="1 3">R22 G/1</strain>
    </source>
</reference>
<dbReference type="EMBL" id="GL452274">
    <property type="protein sequence ID" value="EFN77641.1"/>
    <property type="molecule type" value="Genomic_DNA"/>
</dbReference>
<dbReference type="AlphaFoldDB" id="E2C324"/>
<evidence type="ECO:0000313" key="2">
    <source>
        <dbReference type="EMBL" id="EFN77641.1"/>
    </source>
</evidence>
<feature type="non-terminal residue" evidence="1">
    <location>
        <position position="87"/>
    </location>
</feature>
<keyword evidence="3" id="KW-1185">Reference proteome</keyword>
<proteinExistence type="predicted"/>
<evidence type="ECO:0000313" key="1">
    <source>
        <dbReference type="EMBL" id="EFN77640.1"/>
    </source>
</evidence>
<organism evidence="3">
    <name type="scientific">Harpegnathos saltator</name>
    <name type="common">Jerdon's jumping ant</name>
    <dbReference type="NCBI Taxonomy" id="610380"/>
    <lineage>
        <taxon>Eukaryota</taxon>
        <taxon>Metazoa</taxon>
        <taxon>Ecdysozoa</taxon>
        <taxon>Arthropoda</taxon>
        <taxon>Hexapoda</taxon>
        <taxon>Insecta</taxon>
        <taxon>Pterygota</taxon>
        <taxon>Neoptera</taxon>
        <taxon>Endopterygota</taxon>
        <taxon>Hymenoptera</taxon>
        <taxon>Apocrita</taxon>
        <taxon>Aculeata</taxon>
        <taxon>Formicoidea</taxon>
        <taxon>Formicidae</taxon>
        <taxon>Ponerinae</taxon>
        <taxon>Ponerini</taxon>
        <taxon>Harpegnathos</taxon>
    </lineage>
</organism>
<accession>E2C324</accession>
<dbReference type="OrthoDB" id="2286242at2759"/>
<gene>
    <name evidence="1" type="ORF">EAI_12069</name>
    <name evidence="2" type="ORF">EAI_12070</name>
</gene>
<dbReference type="Proteomes" id="UP000008237">
    <property type="component" value="Unassembled WGS sequence"/>
</dbReference>
<sequence>WFSWKNEFLTYMKSADQAENDKEKWGMMLLNRVGPIGQEIYRTFTFDNDYSKEDINILLNKFDHYCAFENRKKSTDEDIDIYVNNLK</sequence>
<feature type="non-terminal residue" evidence="1">
    <location>
        <position position="1"/>
    </location>
</feature>
<dbReference type="OMA" id="HYCAFEN"/>